<dbReference type="PANTHER" id="PTHR45720">
    <property type="entry name" value="CHLORIDE CHANNEL PROTEIN 2"/>
    <property type="match status" value="1"/>
</dbReference>
<evidence type="ECO:0000313" key="7">
    <source>
        <dbReference type="EMBL" id="SSX24777.1"/>
    </source>
</evidence>
<reference evidence="7" key="1">
    <citation type="submission" date="2018-07" db="EMBL/GenBank/DDBJ databases">
        <authorList>
            <person name="Quirk P.G."/>
            <person name="Krulwich T.A."/>
        </authorList>
    </citation>
    <scope>NUCLEOTIDE SEQUENCE</scope>
</reference>
<dbReference type="InterPro" id="IPR000644">
    <property type="entry name" value="CBS_dom"/>
</dbReference>
<dbReference type="OMA" id="WEMMEMS"/>
<keyword evidence="3" id="KW-0868">Chloride</keyword>
<dbReference type="GO" id="GO:0005886">
    <property type="term" value="C:plasma membrane"/>
    <property type="evidence" value="ECO:0007669"/>
    <property type="project" value="TreeGrafter"/>
</dbReference>
<dbReference type="VEuPathDB" id="VectorBase:CSON011389"/>
<dbReference type="InterPro" id="IPR046342">
    <property type="entry name" value="CBS_dom_sf"/>
</dbReference>
<organism evidence="7">
    <name type="scientific">Culicoides sonorensis</name>
    <name type="common">Biting midge</name>
    <dbReference type="NCBI Taxonomy" id="179676"/>
    <lineage>
        <taxon>Eukaryota</taxon>
        <taxon>Metazoa</taxon>
        <taxon>Ecdysozoa</taxon>
        <taxon>Arthropoda</taxon>
        <taxon>Hexapoda</taxon>
        <taxon>Insecta</taxon>
        <taxon>Pterygota</taxon>
        <taxon>Neoptera</taxon>
        <taxon>Endopterygota</taxon>
        <taxon>Diptera</taxon>
        <taxon>Nematocera</taxon>
        <taxon>Chironomoidea</taxon>
        <taxon>Ceratopogonidae</taxon>
        <taxon>Ceratopogoninae</taxon>
        <taxon>Culicoides</taxon>
        <taxon>Monoculicoides</taxon>
    </lineage>
</organism>
<name>A0A336M8T8_CULSO</name>
<protein>
    <submittedName>
        <fullName evidence="7">CSON011389 protein</fullName>
    </submittedName>
</protein>
<dbReference type="FunFam" id="3.10.580.10:FF:000026">
    <property type="entry name" value="Chloride channel protein"/>
    <property type="match status" value="1"/>
</dbReference>
<gene>
    <name evidence="7" type="primary">CSON011389</name>
</gene>
<keyword evidence="1" id="KW-0813">Transport</keyword>
<sequence>MYNIYVEDFMVRDVKYIWKGISYQRLKEILKENKGLRSLPLVDSPDNMILLGSVQRYELIKLIDKHIGREKRLEVAAKWKKEAEERAKEEQERLNRESETGERQRRPSRFEVSPAPDILKLRQIANNEIGPPSKSEPGVPKKSILKKTNSFTFKGFNPLGAHSPLSTPYTTITGAFTTEHRIRSAFDVIFKKSEKLQDVQPQDPEIGSSYPESINTGIDSVPHTPGISKKVQLPRERVCDMSIEDQKAWEMEEMAKPINLNEAGVHIDPAPFQLVERTSILKVHSLFSMVGINHAYVTFVGRLVGVVALKELRQAIEDVNSGKLQPTDNNDTINPVTPISPVCEPLLLRHSNHKVNTTVTSLDSALSNSENCSDIELDSINIRR</sequence>
<feature type="domain" description="CBS" evidence="6">
    <location>
        <begin position="10"/>
        <end position="70"/>
    </location>
</feature>
<dbReference type="PROSITE" id="PS51371">
    <property type="entry name" value="CBS"/>
    <property type="match status" value="1"/>
</dbReference>
<dbReference type="InterPro" id="IPR050970">
    <property type="entry name" value="Cl_channel_volt-gated"/>
</dbReference>
<feature type="compositionally biased region" description="Basic and acidic residues" evidence="5">
    <location>
        <begin position="85"/>
        <end position="109"/>
    </location>
</feature>
<evidence type="ECO:0000256" key="2">
    <source>
        <dbReference type="ARBA" id="ARBA00023065"/>
    </source>
</evidence>
<evidence type="ECO:0000256" key="1">
    <source>
        <dbReference type="ARBA" id="ARBA00022448"/>
    </source>
</evidence>
<feature type="region of interest" description="Disordered" evidence="5">
    <location>
        <begin position="85"/>
        <end position="112"/>
    </location>
</feature>
<dbReference type="FunFam" id="3.10.580.10:FF:000032">
    <property type="entry name" value="Chloride channel protein"/>
    <property type="match status" value="1"/>
</dbReference>
<dbReference type="Gene3D" id="3.10.580.10">
    <property type="entry name" value="CBS-domain"/>
    <property type="match status" value="2"/>
</dbReference>
<dbReference type="EMBL" id="UFQT01000496">
    <property type="protein sequence ID" value="SSX24777.1"/>
    <property type="molecule type" value="Genomic_DNA"/>
</dbReference>
<dbReference type="SUPFAM" id="SSF54631">
    <property type="entry name" value="CBS-domain pair"/>
    <property type="match status" value="1"/>
</dbReference>
<evidence type="ECO:0000256" key="5">
    <source>
        <dbReference type="SAM" id="MobiDB-lite"/>
    </source>
</evidence>
<proteinExistence type="predicted"/>
<keyword evidence="2" id="KW-0406">Ion transport</keyword>
<dbReference type="GO" id="GO:0005247">
    <property type="term" value="F:voltage-gated chloride channel activity"/>
    <property type="evidence" value="ECO:0007669"/>
    <property type="project" value="TreeGrafter"/>
</dbReference>
<evidence type="ECO:0000256" key="3">
    <source>
        <dbReference type="ARBA" id="ARBA00023214"/>
    </source>
</evidence>
<evidence type="ECO:0000256" key="4">
    <source>
        <dbReference type="PROSITE-ProRule" id="PRU00703"/>
    </source>
</evidence>
<dbReference type="PANTHER" id="PTHR45720:SF10">
    <property type="entry name" value="CHLORIDE CHANNEL PROTEIN 2"/>
    <property type="match status" value="1"/>
</dbReference>
<accession>A0A336M8T8</accession>
<keyword evidence="4" id="KW-0129">CBS domain</keyword>
<evidence type="ECO:0000259" key="6">
    <source>
        <dbReference type="PROSITE" id="PS51371"/>
    </source>
</evidence>
<dbReference type="Pfam" id="PF00571">
    <property type="entry name" value="CBS"/>
    <property type="match status" value="1"/>
</dbReference>
<dbReference type="AlphaFoldDB" id="A0A336M8T8"/>